<keyword evidence="2" id="KW-1133">Transmembrane helix</keyword>
<feature type="transmembrane region" description="Helical" evidence="2">
    <location>
        <begin position="108"/>
        <end position="131"/>
    </location>
</feature>
<reference evidence="4" key="1">
    <citation type="journal article" date="2019" name="Int. J. Syst. Evol. Microbiol.">
        <title>The Global Catalogue of Microorganisms (GCM) 10K type strain sequencing project: providing services to taxonomists for standard genome sequencing and annotation.</title>
        <authorList>
            <consortium name="The Broad Institute Genomics Platform"/>
            <consortium name="The Broad Institute Genome Sequencing Center for Infectious Disease"/>
            <person name="Wu L."/>
            <person name="Ma J."/>
        </authorList>
    </citation>
    <scope>NUCLEOTIDE SEQUENCE [LARGE SCALE GENOMIC DNA]</scope>
    <source>
        <strain evidence="4">CGMCC 4.7289</strain>
    </source>
</reference>
<keyword evidence="4" id="KW-1185">Reference proteome</keyword>
<evidence type="ECO:0008006" key="5">
    <source>
        <dbReference type="Google" id="ProtNLM"/>
    </source>
</evidence>
<feature type="transmembrane region" description="Helical" evidence="2">
    <location>
        <begin position="43"/>
        <end position="62"/>
    </location>
</feature>
<evidence type="ECO:0000313" key="4">
    <source>
        <dbReference type="Proteomes" id="UP001595816"/>
    </source>
</evidence>
<evidence type="ECO:0000256" key="2">
    <source>
        <dbReference type="SAM" id="Phobius"/>
    </source>
</evidence>
<name>A0ABV8LH31_9ACTN</name>
<feature type="region of interest" description="Disordered" evidence="1">
    <location>
        <begin position="169"/>
        <end position="204"/>
    </location>
</feature>
<accession>A0ABV8LH31</accession>
<dbReference type="Proteomes" id="UP001595816">
    <property type="component" value="Unassembled WGS sequence"/>
</dbReference>
<evidence type="ECO:0000313" key="3">
    <source>
        <dbReference type="EMBL" id="MFC4129913.1"/>
    </source>
</evidence>
<feature type="transmembrane region" description="Helical" evidence="2">
    <location>
        <begin position="69"/>
        <end position="88"/>
    </location>
</feature>
<evidence type="ECO:0000256" key="1">
    <source>
        <dbReference type="SAM" id="MobiDB-lite"/>
    </source>
</evidence>
<gene>
    <name evidence="3" type="ORF">ACFOZ4_04775</name>
</gene>
<dbReference type="RefSeq" id="WP_253760147.1">
    <property type="nucleotide sequence ID" value="NZ_JAMZDZ010000001.1"/>
</dbReference>
<dbReference type="EMBL" id="JBHSAY010000003">
    <property type="protein sequence ID" value="MFC4129913.1"/>
    <property type="molecule type" value="Genomic_DNA"/>
</dbReference>
<sequence length="204" mass="20824">MRHLWSLIAGVVIAPLAWAVVAFGQTVMGEVYTAGAPTGYSSKVLLGAGVLVGAGLIVGLIASLRVSPVGPLLVALLYLGSSALLIFAPKTGVDVFDRVQKDVLGHDVMTITPLKSGIIPVLGGVLLIAVFSGGRWRVWPGTETVDATATTTTTTDWTATPVPAVMTADASATTTESTSSFTPVSPAGTTTETPASPWGPPPSR</sequence>
<keyword evidence="2" id="KW-0812">Transmembrane</keyword>
<organism evidence="3 4">
    <name type="scientific">Hamadaea flava</name>
    <dbReference type="NCBI Taxonomy" id="1742688"/>
    <lineage>
        <taxon>Bacteria</taxon>
        <taxon>Bacillati</taxon>
        <taxon>Actinomycetota</taxon>
        <taxon>Actinomycetes</taxon>
        <taxon>Micromonosporales</taxon>
        <taxon>Micromonosporaceae</taxon>
        <taxon>Hamadaea</taxon>
    </lineage>
</organism>
<comment type="caution">
    <text evidence="3">The sequence shown here is derived from an EMBL/GenBank/DDBJ whole genome shotgun (WGS) entry which is preliminary data.</text>
</comment>
<protein>
    <recommendedName>
        <fullName evidence="5">Tryptophan-associated transmembrane protein</fullName>
    </recommendedName>
</protein>
<keyword evidence="2" id="KW-0472">Membrane</keyword>
<feature type="compositionally biased region" description="Low complexity" evidence="1">
    <location>
        <begin position="169"/>
        <end position="182"/>
    </location>
</feature>
<proteinExistence type="predicted"/>